<feature type="transmembrane region" description="Helical" evidence="1">
    <location>
        <begin position="67"/>
        <end position="87"/>
    </location>
</feature>
<organism evidence="2 3">
    <name type="scientific">Aminipila terrae</name>
    <dbReference type="NCBI Taxonomy" id="2697030"/>
    <lineage>
        <taxon>Bacteria</taxon>
        <taxon>Bacillati</taxon>
        <taxon>Bacillota</taxon>
        <taxon>Clostridia</taxon>
        <taxon>Peptostreptococcales</taxon>
        <taxon>Anaerovoracaceae</taxon>
        <taxon>Aminipila</taxon>
    </lineage>
</organism>
<feature type="transmembrane region" description="Helical" evidence="1">
    <location>
        <begin position="129"/>
        <end position="150"/>
    </location>
</feature>
<evidence type="ECO:0008006" key="4">
    <source>
        <dbReference type="Google" id="ProtNLM"/>
    </source>
</evidence>
<reference evidence="2 3" key="1">
    <citation type="submission" date="2020-01" db="EMBL/GenBank/DDBJ databases">
        <title>Genomic analysis of Aminipila sp. CBA3637.</title>
        <authorList>
            <person name="Kim Y.B."/>
            <person name="Roh S.W."/>
        </authorList>
    </citation>
    <scope>NUCLEOTIDE SEQUENCE [LARGE SCALE GENOMIC DNA]</scope>
    <source>
        <strain evidence="2 3">CBA3637</strain>
    </source>
</reference>
<feature type="transmembrane region" description="Helical" evidence="1">
    <location>
        <begin position="12"/>
        <end position="32"/>
    </location>
</feature>
<feature type="transmembrane region" description="Helical" evidence="1">
    <location>
        <begin position="99"/>
        <end position="117"/>
    </location>
</feature>
<proteinExistence type="predicted"/>
<keyword evidence="1" id="KW-0812">Transmembrane</keyword>
<keyword evidence="1" id="KW-0472">Membrane</keyword>
<feature type="transmembrane region" description="Helical" evidence="1">
    <location>
        <begin position="44"/>
        <end position="60"/>
    </location>
</feature>
<dbReference type="EMBL" id="CP047591">
    <property type="protein sequence ID" value="QHI71290.1"/>
    <property type="molecule type" value="Genomic_DNA"/>
</dbReference>
<keyword evidence="3" id="KW-1185">Reference proteome</keyword>
<dbReference type="KEGG" id="amic:Ami3637_01760"/>
<protein>
    <recommendedName>
        <fullName evidence="4">O-antigen ligase family protein</fullName>
    </recommendedName>
</protein>
<dbReference type="Proteomes" id="UP000463883">
    <property type="component" value="Chromosome"/>
</dbReference>
<dbReference type="RefSeq" id="WP_162361065.1">
    <property type="nucleotide sequence ID" value="NZ_CP047591.1"/>
</dbReference>
<feature type="transmembrane region" description="Helical" evidence="1">
    <location>
        <begin position="238"/>
        <end position="258"/>
    </location>
</feature>
<feature type="transmembrane region" description="Helical" evidence="1">
    <location>
        <begin position="353"/>
        <end position="371"/>
    </location>
</feature>
<accession>A0A6P1M9J4</accession>
<gene>
    <name evidence="2" type="ORF">Ami3637_01760</name>
</gene>
<evidence type="ECO:0000256" key="1">
    <source>
        <dbReference type="SAM" id="Phobius"/>
    </source>
</evidence>
<name>A0A6P1M9J4_9FIRM</name>
<evidence type="ECO:0000313" key="3">
    <source>
        <dbReference type="Proteomes" id="UP000463883"/>
    </source>
</evidence>
<evidence type="ECO:0000313" key="2">
    <source>
        <dbReference type="EMBL" id="QHI71290.1"/>
    </source>
</evidence>
<feature type="transmembrane region" description="Helical" evidence="1">
    <location>
        <begin position="193"/>
        <end position="226"/>
    </location>
</feature>
<feature type="transmembrane region" description="Helical" evidence="1">
    <location>
        <begin position="321"/>
        <end position="341"/>
    </location>
</feature>
<dbReference type="AlphaFoldDB" id="A0A6P1M9J4"/>
<keyword evidence="1" id="KW-1133">Transmembrane helix</keyword>
<sequence>MNLNKKIDINFAICFLLIATPFIDSINGIYIFMFNRELAISPGQYIRIIIILFFIFFSIKKQKGFQLILIFLTFFLFQQAYLALRYYLNNKEFFNEALLFSKLLFMVSIIILLISNYSKLNSDKIINSLINSAIIISIIIIVTKIFNIGVPTYTYAGHKGFFIEQNAISNILVSIIPFILNKTFVYKRRSKNLLYYILLLSACFLIGTRVAIFGSLIVTVICVFSLKVDKRYEKYKMMLVGVVLAMGIIFVNIFWQIYMDTIILRYKYFLERLDLLSFIFSSRNVTLKIAADKFFSDPMFIIMGTGLTKGELVELDLFDVLFFQGLFVFIIISSILSYPVLKFRKLKNKGYCLISYLIILILLIVSGHVIYTPMSATYLGAIYALNYKFIKEYRKNYNYYRKDDNSMSFFISENKQSD</sequence>